<organism evidence="2 3">
    <name type="scientific">Koleobacter methoxysyntrophicus</name>
    <dbReference type="NCBI Taxonomy" id="2751313"/>
    <lineage>
        <taxon>Bacteria</taxon>
        <taxon>Bacillati</taxon>
        <taxon>Bacillota</taxon>
        <taxon>Clostridia</taxon>
        <taxon>Koleobacterales</taxon>
        <taxon>Koleobacteraceae</taxon>
        <taxon>Koleobacter</taxon>
    </lineage>
</organism>
<feature type="signal peptide" evidence="1">
    <location>
        <begin position="1"/>
        <end position="30"/>
    </location>
</feature>
<sequence>MKKIFKSSKLMITLSLCLILFVSSISAAFASEVEYKYKETNYIHIAKAFKPSTIETIARILADVLVYRGVPLATLETFLEQTLKSSVYEELEGAYVKEVIYEIYNNGLLVAHKIYLYSYEDPGYETFLNSTYYYEGEKLPFGTEPAPIY</sequence>
<dbReference type="AlphaFoldDB" id="A0A8A0RQ52"/>
<evidence type="ECO:0000256" key="1">
    <source>
        <dbReference type="SAM" id="SignalP"/>
    </source>
</evidence>
<dbReference type="EMBL" id="CP059066">
    <property type="protein sequence ID" value="QSQ09649.1"/>
    <property type="molecule type" value="Genomic_DNA"/>
</dbReference>
<gene>
    <name evidence="2" type="ORF">H0A61_02028</name>
</gene>
<accession>A0A8A0RQ52</accession>
<dbReference type="KEGG" id="kme:H0A61_02028"/>
<name>A0A8A0RQ52_9FIRM</name>
<dbReference type="Proteomes" id="UP000662904">
    <property type="component" value="Chromosome"/>
</dbReference>
<feature type="chain" id="PRO_5038907487" evidence="1">
    <location>
        <begin position="31"/>
        <end position="149"/>
    </location>
</feature>
<dbReference type="RefSeq" id="WP_206706996.1">
    <property type="nucleotide sequence ID" value="NZ_CP059066.1"/>
</dbReference>
<evidence type="ECO:0000313" key="2">
    <source>
        <dbReference type="EMBL" id="QSQ09649.1"/>
    </source>
</evidence>
<reference evidence="2" key="1">
    <citation type="submission" date="2020-07" db="EMBL/GenBank/DDBJ databases">
        <title>Koleobacter methoxysyntrophicus gen. nov., sp. nov., a novel anaerobic bacterium isolated from deep subsurface oil field and proposal of Koleobacterales ord. nov. in the phylum Firmicutes.</title>
        <authorList>
            <person name="Sakamoto S."/>
            <person name="Tamaki H."/>
        </authorList>
    </citation>
    <scope>NUCLEOTIDE SEQUENCE</scope>
    <source>
        <strain evidence="2">NRmbB1</strain>
    </source>
</reference>
<protein>
    <submittedName>
        <fullName evidence="2">Uncharacterized protein</fullName>
    </submittedName>
</protein>
<evidence type="ECO:0000313" key="3">
    <source>
        <dbReference type="Proteomes" id="UP000662904"/>
    </source>
</evidence>
<keyword evidence="1" id="KW-0732">Signal</keyword>
<keyword evidence="3" id="KW-1185">Reference proteome</keyword>
<proteinExistence type="predicted"/>